<dbReference type="SUPFAM" id="SSF141571">
    <property type="entry name" value="Pentapeptide repeat-like"/>
    <property type="match status" value="1"/>
</dbReference>
<evidence type="ECO:0000256" key="1">
    <source>
        <dbReference type="SAM" id="Phobius"/>
    </source>
</evidence>
<keyword evidence="1" id="KW-0472">Membrane</keyword>
<evidence type="ECO:0000313" key="3">
    <source>
        <dbReference type="Proteomes" id="UP001219349"/>
    </source>
</evidence>
<dbReference type="EMBL" id="CP067136">
    <property type="protein sequence ID" value="WCR08257.1"/>
    <property type="molecule type" value="Genomic_DNA"/>
</dbReference>
<feature type="transmembrane region" description="Helical" evidence="1">
    <location>
        <begin position="33"/>
        <end position="55"/>
    </location>
</feature>
<proteinExistence type="predicted"/>
<feature type="transmembrane region" description="Helical" evidence="1">
    <location>
        <begin position="61"/>
        <end position="83"/>
    </location>
</feature>
<evidence type="ECO:0000313" key="2">
    <source>
        <dbReference type="EMBL" id="WCR08257.1"/>
    </source>
</evidence>
<accession>A0ABY7SQG8</accession>
<name>A0ABY7SQG8_9RHOB</name>
<dbReference type="InterPro" id="IPR051082">
    <property type="entry name" value="Pentapeptide-BTB/POZ_domain"/>
</dbReference>
<dbReference type="Proteomes" id="UP001219349">
    <property type="component" value="Chromosome"/>
</dbReference>
<dbReference type="PANTHER" id="PTHR14136:SF17">
    <property type="entry name" value="BTB_POZ DOMAIN-CONTAINING PROTEIN KCTD9"/>
    <property type="match status" value="1"/>
</dbReference>
<organism evidence="2 3">
    <name type="scientific">Paracoccus fistulariae</name>
    <dbReference type="NCBI Taxonomy" id="658446"/>
    <lineage>
        <taxon>Bacteria</taxon>
        <taxon>Pseudomonadati</taxon>
        <taxon>Pseudomonadota</taxon>
        <taxon>Alphaproteobacteria</taxon>
        <taxon>Rhodobacterales</taxon>
        <taxon>Paracoccaceae</taxon>
        <taxon>Paracoccus</taxon>
    </lineage>
</organism>
<dbReference type="InterPro" id="IPR001646">
    <property type="entry name" value="5peptide_repeat"/>
</dbReference>
<protein>
    <submittedName>
        <fullName evidence="2">Pentapeptide repeat-containing protein</fullName>
    </submittedName>
</protein>
<gene>
    <name evidence="2" type="ORF">JHX87_05430</name>
</gene>
<dbReference type="Gene3D" id="2.160.20.80">
    <property type="entry name" value="E3 ubiquitin-protein ligase SopA"/>
    <property type="match status" value="1"/>
</dbReference>
<sequence>MAKPENTKQSLVEALGIETEPDWGPARHVLRGLGVLLVGIYILAVIVAVMVLVQVADGNGASLGAGALVVALISSPFLIWNTIIRQTTLNFQKEGHLTDRLAKAVEQLGAEKTVKKIVEGVTQETSEPNLEVRMGGLLSLERIAQDSTAYDKGRDHVRVMEIICAYIRNNAPASMAKDFPLGDLEPLEEGATDEQREAYLRQIEAREHEREDWLTTVNKPREDIMLALTILERRSDKQRRIEAAHGQDGVTEAEWIFATPAPELPEPPVDEAHLRDAVADLRRGLSAWRNALSSYGGYRPDLRDTCLQKLDLSDFRLQGVRLERARLEGANLMEARLEGADLMEARLEGADLMEARLEGAVLEGARLEGADLMEARLQGAVLEEARLEGADLMEARLGGGPLAGAAAGGGP</sequence>
<keyword evidence="3" id="KW-1185">Reference proteome</keyword>
<keyword evidence="1" id="KW-0812">Transmembrane</keyword>
<reference evidence="2 3" key="1">
    <citation type="submission" date="2021-01" db="EMBL/GenBank/DDBJ databases">
        <title>Biogeographic distribution of Paracoccus.</title>
        <authorList>
            <person name="Hollensteiner J."/>
            <person name="Leineberger J."/>
            <person name="Brinkhoff T."/>
            <person name="Daniel R."/>
        </authorList>
    </citation>
    <scope>NUCLEOTIDE SEQUENCE [LARGE SCALE GENOMIC DNA]</scope>
    <source>
        <strain evidence="2 3">KCTC 22803</strain>
    </source>
</reference>
<keyword evidence="1" id="KW-1133">Transmembrane helix</keyword>
<dbReference type="RefSeq" id="WP_272833862.1">
    <property type="nucleotide sequence ID" value="NZ_CP067136.1"/>
</dbReference>
<dbReference type="Pfam" id="PF00805">
    <property type="entry name" value="Pentapeptide"/>
    <property type="match status" value="2"/>
</dbReference>
<dbReference type="PANTHER" id="PTHR14136">
    <property type="entry name" value="BTB_POZ DOMAIN-CONTAINING PROTEIN KCTD9"/>
    <property type="match status" value="1"/>
</dbReference>